<dbReference type="KEGG" id="bmj:BMULJ_00061"/>
<protein>
    <recommendedName>
        <fullName evidence="1">Immunity protein 72 domain-containing protein</fullName>
    </recommendedName>
</protein>
<name>A0A0H3KJI5_BURM1</name>
<dbReference type="Proteomes" id="UP000008815">
    <property type="component" value="Chromosome 1"/>
</dbReference>
<dbReference type="AlphaFoldDB" id="A0A0H3KJI5"/>
<dbReference type="eggNOG" id="ENOG50332MX">
    <property type="taxonomic scope" value="Bacteria"/>
</dbReference>
<proteinExistence type="predicted"/>
<dbReference type="InterPro" id="IPR028966">
    <property type="entry name" value="Imm72"/>
</dbReference>
<keyword evidence="3" id="KW-1185">Reference proteome</keyword>
<feature type="domain" description="Immunity protein 72" evidence="1">
    <location>
        <begin position="47"/>
        <end position="138"/>
    </location>
</feature>
<gene>
    <name evidence="2" type="ordered locus">BMULJ_00061</name>
</gene>
<dbReference type="EMBL" id="AP009385">
    <property type="protein sequence ID" value="BAG42041.1"/>
    <property type="molecule type" value="Genomic_DNA"/>
</dbReference>
<sequence length="153" mass="17151">MQSDENVAHLEWPGALLDLTQYDHGFYELGYPVFPAALPDIPDPAGLVIRSGQSVPCDGIWEPVAIEPSRISGTIPVDAKRFRNNGCFNYFVADVIAPGFADVDVDTFDVTLRCTYWRLLWEDTRYTNGVVPDESQYILKAGEGPRRLMSILR</sequence>
<evidence type="ECO:0000313" key="3">
    <source>
        <dbReference type="Proteomes" id="UP000008815"/>
    </source>
</evidence>
<reference evidence="2 3" key="1">
    <citation type="submission" date="2007-04" db="EMBL/GenBank/DDBJ databases">
        <title>Complete genome sequence of Burkholderia multivorans ATCC 17616.</title>
        <authorList>
            <person name="Ohtsubo Y."/>
            <person name="Yamashita A."/>
            <person name="Kurokawa K."/>
            <person name="Takami H."/>
            <person name="Yuhara S."/>
            <person name="Nishiyama E."/>
            <person name="Endo R."/>
            <person name="Miyazaki R."/>
            <person name="Ono A."/>
            <person name="Yano K."/>
            <person name="Ito M."/>
            <person name="Sota M."/>
            <person name="Yuji N."/>
            <person name="Hattori M."/>
            <person name="Tsuda M."/>
        </authorList>
    </citation>
    <scope>NUCLEOTIDE SEQUENCE [LARGE SCALE GENOMIC DNA]</scope>
    <source>
        <strain evidence="3">ATCC 17616 / 249</strain>
    </source>
</reference>
<organism evidence="2 3">
    <name type="scientific">Burkholderia multivorans (strain ATCC 17616 / 249)</name>
    <dbReference type="NCBI Taxonomy" id="395019"/>
    <lineage>
        <taxon>Bacteria</taxon>
        <taxon>Pseudomonadati</taxon>
        <taxon>Pseudomonadota</taxon>
        <taxon>Betaproteobacteria</taxon>
        <taxon>Burkholderiales</taxon>
        <taxon>Burkholderiaceae</taxon>
        <taxon>Burkholderia</taxon>
        <taxon>Burkholderia cepacia complex</taxon>
    </lineage>
</organism>
<dbReference type="HOGENOM" id="CLU_1709792_0_0_4"/>
<accession>A0A0H3KJI5</accession>
<evidence type="ECO:0000313" key="2">
    <source>
        <dbReference type="EMBL" id="BAG42041.1"/>
    </source>
</evidence>
<dbReference type="Pfam" id="PF15584">
    <property type="entry name" value="Imm72"/>
    <property type="match status" value="1"/>
</dbReference>
<evidence type="ECO:0000259" key="1">
    <source>
        <dbReference type="Pfam" id="PF15584"/>
    </source>
</evidence>